<protein>
    <recommendedName>
        <fullName evidence="3">Replication protein</fullName>
    </recommendedName>
</protein>
<keyword evidence="2" id="KW-1185">Reference proteome</keyword>
<proteinExistence type="predicted"/>
<name>Q2IVL1_RHOP2</name>
<evidence type="ECO:0008006" key="3">
    <source>
        <dbReference type="Google" id="ProtNLM"/>
    </source>
</evidence>
<dbReference type="EMBL" id="CP000250">
    <property type="protein sequence ID" value="ABD07749.1"/>
    <property type="molecule type" value="Genomic_DNA"/>
</dbReference>
<accession>Q2IVL1</accession>
<sequence>MTTPGSSRFAGARQGSSTGEIMVTTNLGYVNNSRGGDISRDGFDRDLSIDACSRPFITLPAGIAAGIDLLWGDTDTTADRRSLASRGATFADNENINNQLDNANEGRGNAKIEESNAEVSETKHRYDLKHAVVRMLRTGLSEDERSHAVCGCGAAAYDRDEDDGARLQIPVHRNDAGRAWVSGVYRCKSGWLCPTCAPAVARKRQEAVREVVKATTEADGMFLMGLVTVHHVKKDKLADVKKLVTDSFAAARRQKNWARAAEEAGVAGVLVAPEVTYGRHGWHFHLHFGVSCISCDGDDELTDAESEAIEDAALAAGRILIENFRAQVAKRGGTTVIDGQGIEIAASPEAASDYIAKGTSWELAGGVAHKSDAKGQTIWQIVEDADAGDTDAYARFREYAEVMPGTRSCVITAKLRETLNLPADDELGGDQQFEDGGQVVGHLDTFTWLRFLRTKLAGTFLSRIETVSGDISGDGFERLVAETTADADRQEGIIILKRAAKVQRNAADEAAGHAEVRRIITRNIAYHVLHSAKRDPLSINRMIEQRIASLRADGHPEAAMPLLRGVLADLFQMRECVVQRAA</sequence>
<evidence type="ECO:0000313" key="1">
    <source>
        <dbReference type="EMBL" id="ABD07749.1"/>
    </source>
</evidence>
<dbReference type="KEGG" id="rpb:RPB_3047"/>
<gene>
    <name evidence="1" type="ordered locus">RPB_3047</name>
</gene>
<dbReference type="eggNOG" id="ENOG5032TNH">
    <property type="taxonomic scope" value="Bacteria"/>
</dbReference>
<organism evidence="1 2">
    <name type="scientific">Rhodopseudomonas palustris (strain HaA2)</name>
    <dbReference type="NCBI Taxonomy" id="316058"/>
    <lineage>
        <taxon>Bacteria</taxon>
        <taxon>Pseudomonadati</taxon>
        <taxon>Pseudomonadota</taxon>
        <taxon>Alphaproteobacteria</taxon>
        <taxon>Hyphomicrobiales</taxon>
        <taxon>Nitrobacteraceae</taxon>
        <taxon>Rhodopseudomonas</taxon>
    </lineage>
</organism>
<evidence type="ECO:0000313" key="2">
    <source>
        <dbReference type="Proteomes" id="UP000008809"/>
    </source>
</evidence>
<dbReference type="HOGENOM" id="CLU_468405_0_0_5"/>
<dbReference type="Proteomes" id="UP000008809">
    <property type="component" value="Chromosome"/>
</dbReference>
<reference evidence="1 2" key="1">
    <citation type="submission" date="2006-01" db="EMBL/GenBank/DDBJ databases">
        <title>Complete sequence of Rhodopseudomonas palustris HaA2.</title>
        <authorList>
            <consortium name="US DOE Joint Genome Institute"/>
            <person name="Copeland A."/>
            <person name="Lucas S."/>
            <person name="Lapidus A."/>
            <person name="Barry K."/>
            <person name="Detter J.C."/>
            <person name="Glavina T."/>
            <person name="Hammon N."/>
            <person name="Israni S."/>
            <person name="Pitluck S."/>
            <person name="Chain P."/>
            <person name="Malfatti S."/>
            <person name="Shin M."/>
            <person name="Vergez L."/>
            <person name="Schmutz J."/>
            <person name="Larimer F."/>
            <person name="Land M."/>
            <person name="Hauser L."/>
            <person name="Pelletier D.A."/>
            <person name="Kyrpides N."/>
            <person name="Anderson I."/>
            <person name="Oda Y."/>
            <person name="Harwood C.S."/>
            <person name="Richardson P."/>
        </authorList>
    </citation>
    <scope>NUCLEOTIDE SEQUENCE [LARGE SCALE GENOMIC DNA]</scope>
    <source>
        <strain evidence="1 2">HaA2</strain>
    </source>
</reference>
<dbReference type="AlphaFoldDB" id="Q2IVL1"/>